<feature type="region of interest" description="Disordered" evidence="1">
    <location>
        <begin position="960"/>
        <end position="982"/>
    </location>
</feature>
<dbReference type="EMBL" id="CAMXCT030000758">
    <property type="protein sequence ID" value="CAL4770222.1"/>
    <property type="molecule type" value="Genomic_DNA"/>
</dbReference>
<dbReference type="GO" id="GO:0004190">
    <property type="term" value="F:aspartic-type endopeptidase activity"/>
    <property type="evidence" value="ECO:0007669"/>
    <property type="project" value="InterPro"/>
</dbReference>
<feature type="region of interest" description="Disordered" evidence="1">
    <location>
        <begin position="312"/>
        <end position="334"/>
    </location>
</feature>
<dbReference type="GO" id="GO:0006508">
    <property type="term" value="P:proteolysis"/>
    <property type="evidence" value="ECO:0007669"/>
    <property type="project" value="InterPro"/>
</dbReference>
<protein>
    <submittedName>
        <fullName evidence="3">CCHC-type domain-containing protein</fullName>
    </submittedName>
</protein>
<evidence type="ECO:0000313" key="4">
    <source>
        <dbReference type="Proteomes" id="UP001152797"/>
    </source>
</evidence>
<sequence>MALFATHGSFGILDTGATKSVIGSALVPELLRSLHPKVRNKVQRCKCSVTFRFGNQGLLDSNHAIVIPIGNLGLKIAVVQGHTPLLLSNTLLRALKSSVDISSSSLHSPVFGKPIKLHLNSRGLFLVDLNELVQSALKLSTAAETFANCDNIEAASVNKQDPIDRSGNECQLPIANRLVQVTLRLLHPIRVPTAKMSLADRFDRVLERSQTYAQGDSLEEFKSLSFEEKCQQTVTFGKTHVGKTYLEMYHNEPKWMKWFLRTYETSQKLDHLKLRHFVQIMVEQEEKGETPPTMTLTEPSLQMPMFARAKARPRDQASSHRPHEEMTLHQEMEPDADEWSLASMNPESNEMITALQARMGHMENAMTEILNHIRELKDPVSQMLIQKSMTVRTTSSKLHEQLHGRPKKFLKPAAKLIDPNELPRKRRRLEVKGPDDDVKTLVQQIVTSIKQQLPRVGKHEITESVIPVEPKILDLGHDPDAADIQSQMHGNRFLALPPEERSLLIRVHNLRHGFSPEVLVFGKGLRVPGSVASDDHLPSHLAAMDENGHGIRFRTQLAMRESARKAFHEADNSMALRRAMLRRHVRCKSEDAAAVGSTGTEKCNKFIRAQGDKGSHIWALLPTFDPAVDNVREYIEKVKFIDTICPKKDRPMLALRLAMLCRGTAWGQVKNFDSAQLVDPENGVKNLLAALSTWEESTEMKTYEQFAKAVYKTDQRSDESSMSFVNRLQDKKRVLTMTNGDMDTKKIEQAMRTLAILSPGDSDALNVVSFERDLEEMFQEVPDLHNALLSYQEARTKILEREKGHWKAECPNKPPAATDQANYVTHQSFRAYARHDEPAHVIFEETDEDEAASLNMKHPSASTADRVSLKMPCQPKKQQPFECPTSYPRRVLSEVSLFRMLTQRDAMKLIKSTAEAVMESLRMLLIILMNPKRSSSRAVPSPSEIGVLSDHAWELEEEEEIRAATRTPPKKSQPRSQGASTMSHLNQNLIPENNRESQLVLTAQALESWGNKSAMGENAQCETIHRSARRTPKLRRLGQCTSQERDPGHARLHHLLPSSQRHGEAGTERPSVRSVNPGQPMHLENAYELHMMNQCRHHMPIQGHKPIDLLEVYASNSSRLRDEVNKRGGVAKRFTFEDGDLSTTEGQIKLFGKSFCGSHDTYG</sequence>
<evidence type="ECO:0000256" key="1">
    <source>
        <dbReference type="SAM" id="MobiDB-lite"/>
    </source>
</evidence>
<feature type="compositionally biased region" description="Basic and acidic residues" evidence="1">
    <location>
        <begin position="1061"/>
        <end position="1071"/>
    </location>
</feature>
<dbReference type="Proteomes" id="UP001152797">
    <property type="component" value="Unassembled WGS sequence"/>
</dbReference>
<keyword evidence="4" id="KW-1185">Reference proteome</keyword>
<organism evidence="2">
    <name type="scientific">Cladocopium goreaui</name>
    <dbReference type="NCBI Taxonomy" id="2562237"/>
    <lineage>
        <taxon>Eukaryota</taxon>
        <taxon>Sar</taxon>
        <taxon>Alveolata</taxon>
        <taxon>Dinophyceae</taxon>
        <taxon>Suessiales</taxon>
        <taxon>Symbiodiniaceae</taxon>
        <taxon>Cladocopium</taxon>
    </lineage>
</organism>
<reference evidence="2" key="1">
    <citation type="submission" date="2022-10" db="EMBL/GenBank/DDBJ databases">
        <authorList>
            <person name="Chen Y."/>
            <person name="Dougan E. K."/>
            <person name="Chan C."/>
            <person name="Rhodes N."/>
            <person name="Thang M."/>
        </authorList>
    </citation>
    <scope>NUCLEOTIDE SEQUENCE</scope>
</reference>
<gene>
    <name evidence="2" type="ORF">C1SCF055_LOCUS10569</name>
</gene>
<feature type="region of interest" description="Disordered" evidence="1">
    <location>
        <begin position="1041"/>
        <end position="1078"/>
    </location>
</feature>
<accession>A0A9P1FQD4</accession>
<dbReference type="EMBL" id="CAMXCT010000758">
    <property type="protein sequence ID" value="CAI3982910.1"/>
    <property type="molecule type" value="Genomic_DNA"/>
</dbReference>
<dbReference type="EMBL" id="CAMXCT020000758">
    <property type="protein sequence ID" value="CAL1136285.1"/>
    <property type="molecule type" value="Genomic_DNA"/>
</dbReference>
<reference evidence="3 4" key="2">
    <citation type="submission" date="2024-05" db="EMBL/GenBank/DDBJ databases">
        <authorList>
            <person name="Chen Y."/>
            <person name="Shah S."/>
            <person name="Dougan E. K."/>
            <person name="Thang M."/>
            <person name="Chan C."/>
        </authorList>
    </citation>
    <scope>NUCLEOTIDE SEQUENCE [LARGE SCALE GENOMIC DNA]</scope>
</reference>
<name>A0A9P1FQD4_9DINO</name>
<evidence type="ECO:0000313" key="3">
    <source>
        <dbReference type="EMBL" id="CAL4770222.1"/>
    </source>
</evidence>
<dbReference type="PROSITE" id="PS00141">
    <property type="entry name" value="ASP_PROTEASE"/>
    <property type="match status" value="1"/>
</dbReference>
<proteinExistence type="predicted"/>
<comment type="caution">
    <text evidence="2">The sequence shown here is derived from an EMBL/GenBank/DDBJ whole genome shotgun (WGS) entry which is preliminary data.</text>
</comment>
<feature type="compositionally biased region" description="Basic and acidic residues" evidence="1">
    <location>
        <begin position="312"/>
        <end position="332"/>
    </location>
</feature>
<dbReference type="InterPro" id="IPR001969">
    <property type="entry name" value="Aspartic_peptidase_AS"/>
</dbReference>
<dbReference type="AlphaFoldDB" id="A0A9P1FQD4"/>
<evidence type="ECO:0000313" key="2">
    <source>
        <dbReference type="EMBL" id="CAI3982910.1"/>
    </source>
</evidence>